<keyword evidence="3" id="KW-1185">Reference proteome</keyword>
<accession>A0A177DAK8</accession>
<evidence type="ECO:0000313" key="2">
    <source>
        <dbReference type="EMBL" id="OAG16498.1"/>
    </source>
</evidence>
<gene>
    <name evidence="2" type="ORF">CC77DRAFT_379024</name>
</gene>
<dbReference type="GeneID" id="29117025"/>
<dbReference type="RefSeq" id="XP_018381919.1">
    <property type="nucleotide sequence ID" value="XM_018531431.1"/>
</dbReference>
<name>A0A177DAK8_ALTAL</name>
<organism evidence="2 3">
    <name type="scientific">Alternaria alternata</name>
    <name type="common">Alternaria rot fungus</name>
    <name type="synonym">Torula alternata</name>
    <dbReference type="NCBI Taxonomy" id="5599"/>
    <lineage>
        <taxon>Eukaryota</taxon>
        <taxon>Fungi</taxon>
        <taxon>Dikarya</taxon>
        <taxon>Ascomycota</taxon>
        <taxon>Pezizomycotina</taxon>
        <taxon>Dothideomycetes</taxon>
        <taxon>Pleosporomycetidae</taxon>
        <taxon>Pleosporales</taxon>
        <taxon>Pleosporineae</taxon>
        <taxon>Pleosporaceae</taxon>
        <taxon>Alternaria</taxon>
        <taxon>Alternaria sect. Alternaria</taxon>
        <taxon>Alternaria alternata complex</taxon>
    </lineage>
</organism>
<proteinExistence type="predicted"/>
<dbReference type="AlphaFoldDB" id="A0A177DAK8"/>
<evidence type="ECO:0000313" key="3">
    <source>
        <dbReference type="Proteomes" id="UP000077248"/>
    </source>
</evidence>
<sequence length="194" mass="21558">MAAKAPAPLAQFAEAIACNPTAGEFDDSIWLQSGRGWPGCWTSVVLSCVTGHAQNHPHEALWGCLCQSYQSTAPDADAPINPGSSRPQAETYPNSRSESGTVQAATWSRYLIERQPRERYYYGTWTQLGQPDRRTRHSVVGESHQIFMPNTVCDGARRPARTTLQIFLSRHQLFLVDIPSVCKHLTRSIKTFGL</sequence>
<feature type="compositionally biased region" description="Polar residues" evidence="1">
    <location>
        <begin position="82"/>
        <end position="100"/>
    </location>
</feature>
<dbReference type="EMBL" id="KV441489">
    <property type="protein sequence ID" value="OAG16498.1"/>
    <property type="molecule type" value="Genomic_DNA"/>
</dbReference>
<dbReference type="VEuPathDB" id="FungiDB:CC77DRAFT_379024"/>
<dbReference type="KEGG" id="aalt:CC77DRAFT_379024"/>
<evidence type="ECO:0000256" key="1">
    <source>
        <dbReference type="SAM" id="MobiDB-lite"/>
    </source>
</evidence>
<dbReference type="Proteomes" id="UP000077248">
    <property type="component" value="Unassembled WGS sequence"/>
</dbReference>
<protein>
    <submittedName>
        <fullName evidence="2">Uncharacterized protein</fullName>
    </submittedName>
</protein>
<reference evidence="2 3" key="1">
    <citation type="submission" date="2016-05" db="EMBL/GenBank/DDBJ databases">
        <title>Comparative analysis of secretome profiles of manganese(II)-oxidizing ascomycete fungi.</title>
        <authorList>
            <consortium name="DOE Joint Genome Institute"/>
            <person name="Zeiner C.A."/>
            <person name="Purvine S.O."/>
            <person name="Zink E.M."/>
            <person name="Wu S."/>
            <person name="Pasa-Tolic L."/>
            <person name="Chaput D.L."/>
            <person name="Haridas S."/>
            <person name="Grigoriev I.V."/>
            <person name="Santelli C.M."/>
            <person name="Hansel C.M."/>
        </authorList>
    </citation>
    <scope>NUCLEOTIDE SEQUENCE [LARGE SCALE GENOMIC DNA]</scope>
    <source>
        <strain evidence="2 3">SRC1lrK2f</strain>
    </source>
</reference>
<feature type="region of interest" description="Disordered" evidence="1">
    <location>
        <begin position="76"/>
        <end position="100"/>
    </location>
</feature>